<gene>
    <name evidence="1" type="ORF">LXT12_21210</name>
</gene>
<name>A0ABS8XLG5_9BURK</name>
<proteinExistence type="predicted"/>
<protein>
    <submittedName>
        <fullName evidence="1">DUF4902 domain-containing protein</fullName>
    </submittedName>
</protein>
<keyword evidence="2" id="KW-1185">Reference proteome</keyword>
<evidence type="ECO:0000313" key="2">
    <source>
        <dbReference type="Proteomes" id="UP001201463"/>
    </source>
</evidence>
<dbReference type="Proteomes" id="UP001201463">
    <property type="component" value="Unassembled WGS sequence"/>
</dbReference>
<dbReference type="EMBL" id="JAJTWT010000010">
    <property type="protein sequence ID" value="MCE4539772.1"/>
    <property type="molecule type" value="Genomic_DNA"/>
</dbReference>
<sequence>MPNPIKLPEGSVCWPVAALSTAAQNVHHAQTCLHRPRAGDNVVSGVTRWERSYADSCAWIEWDWLEMSEGTVAQADPLNVRSNVLLLDERGRPLLSSRRRATLATLVYLLPWQGPVLDRLRLGDVGPRRTARSGPARARQRALA</sequence>
<organism evidence="1 2">
    <name type="scientific">Pelomonas caseinilytica</name>
    <dbReference type="NCBI Taxonomy" id="2906763"/>
    <lineage>
        <taxon>Bacteria</taxon>
        <taxon>Pseudomonadati</taxon>
        <taxon>Pseudomonadota</taxon>
        <taxon>Betaproteobacteria</taxon>
        <taxon>Burkholderiales</taxon>
        <taxon>Sphaerotilaceae</taxon>
        <taxon>Roseateles</taxon>
    </lineage>
</organism>
<comment type="caution">
    <text evidence="1">The sequence shown here is derived from an EMBL/GenBank/DDBJ whole genome shotgun (WGS) entry which is preliminary data.</text>
</comment>
<evidence type="ECO:0000313" key="1">
    <source>
        <dbReference type="EMBL" id="MCE4539772.1"/>
    </source>
</evidence>
<accession>A0ABS8XLG5</accession>
<reference evidence="1 2" key="1">
    <citation type="submission" date="2021-12" db="EMBL/GenBank/DDBJ databases">
        <title>Genome seq of p7.</title>
        <authorList>
            <person name="Seo T."/>
        </authorList>
    </citation>
    <scope>NUCLEOTIDE SEQUENCE [LARGE SCALE GENOMIC DNA]</scope>
    <source>
        <strain evidence="1 2">P7</strain>
    </source>
</reference>
<dbReference type="RefSeq" id="WP_233394288.1">
    <property type="nucleotide sequence ID" value="NZ_JAJTWT010000010.1"/>
</dbReference>
<dbReference type="Pfam" id="PF16245">
    <property type="entry name" value="DUF4902"/>
    <property type="match status" value="1"/>
</dbReference>
<dbReference type="Gene3D" id="3.10.450.610">
    <property type="match status" value="1"/>
</dbReference>
<dbReference type="InterPro" id="IPR032598">
    <property type="entry name" value="RsaM-like"/>
</dbReference>